<dbReference type="EMBL" id="DXBS01000073">
    <property type="protein sequence ID" value="HIZ24582.1"/>
    <property type="molecule type" value="Genomic_DNA"/>
</dbReference>
<evidence type="ECO:0000313" key="5">
    <source>
        <dbReference type="EMBL" id="HIZ24582.1"/>
    </source>
</evidence>
<dbReference type="PANTHER" id="PTHR43094">
    <property type="entry name" value="AMINOTRANSFERASE"/>
    <property type="match status" value="1"/>
</dbReference>
<proteinExistence type="inferred from homology"/>
<sequence length="441" mass="49128">MTQSEEIVYNHSHYNMQSWSKQANLNPIPVARAEGIYVYDFDGNRYSDMSAQLVNLNVGHGCKPIIEAIKKQAEEYCYISPSYGSAPRGELAKMLVELLPDNFGKVFFTNAGADANENAIKIARMYTGRKKVFSRYRSYHGSTFGAGNLTGEPRRYPLEPGIPGFVKFFDPYIYREPIKFASEEEATNYYLAKLEEQIVYENPDDVAAIVMETVTGSNGVIIPPKGYLPGVRKICDKYGIVMICDEVMAGFGRTGKMFAFENFGVKPDLVSFAKGVTCGYVQLGGVAVSSKIAAYFDDHLLSCGLTYSGHPLACAAGIACLNYYKDNDILGNVNRVGKVLGEELEKMKASHACVGDVRYIGLFSSIELVKDKATKEPWVVYGKDPEGKMGRVCKLLRERKFMTYSHENMIFISPPLIITEAQMREELAKVEEVLSILDKEI</sequence>
<name>A0A9D2DWI7_9FIRM</name>
<dbReference type="PANTHER" id="PTHR43094:SF1">
    <property type="entry name" value="AMINOTRANSFERASE CLASS-III"/>
    <property type="match status" value="1"/>
</dbReference>
<dbReference type="GO" id="GO:0005829">
    <property type="term" value="C:cytosol"/>
    <property type="evidence" value="ECO:0007669"/>
    <property type="project" value="TreeGrafter"/>
</dbReference>
<organism evidence="5 6">
    <name type="scientific">Candidatus Gallimonas intestinigallinarum</name>
    <dbReference type="NCBI Taxonomy" id="2838604"/>
    <lineage>
        <taxon>Bacteria</taxon>
        <taxon>Bacillati</taxon>
        <taxon>Bacillota</taxon>
        <taxon>Clostridia</taxon>
        <taxon>Candidatus Gallimonas</taxon>
    </lineage>
</organism>
<keyword evidence="5" id="KW-0032">Aminotransferase</keyword>
<dbReference type="InterPro" id="IPR015421">
    <property type="entry name" value="PyrdxlP-dep_Trfase_major"/>
</dbReference>
<dbReference type="GO" id="GO:0030170">
    <property type="term" value="F:pyridoxal phosphate binding"/>
    <property type="evidence" value="ECO:0007669"/>
    <property type="project" value="InterPro"/>
</dbReference>
<dbReference type="AlphaFoldDB" id="A0A9D2DWI7"/>
<keyword evidence="3 4" id="KW-0663">Pyridoxal phosphate</keyword>
<evidence type="ECO:0000256" key="1">
    <source>
        <dbReference type="ARBA" id="ARBA00001933"/>
    </source>
</evidence>
<dbReference type="PROSITE" id="PS00600">
    <property type="entry name" value="AA_TRANSFER_CLASS_3"/>
    <property type="match status" value="1"/>
</dbReference>
<dbReference type="InterPro" id="IPR015424">
    <property type="entry name" value="PyrdxlP-dep_Trfase"/>
</dbReference>
<dbReference type="InterPro" id="IPR049704">
    <property type="entry name" value="Aminotrans_3_PPA_site"/>
</dbReference>
<dbReference type="Proteomes" id="UP000824044">
    <property type="component" value="Unassembled WGS sequence"/>
</dbReference>
<comment type="similarity">
    <text evidence="2 4">Belongs to the class-III pyridoxal-phosphate-dependent aminotransferase family.</text>
</comment>
<comment type="caution">
    <text evidence="5">The sequence shown here is derived from an EMBL/GenBank/DDBJ whole genome shotgun (WGS) entry which is preliminary data.</text>
</comment>
<comment type="cofactor">
    <cofactor evidence="1">
        <name>pyridoxal 5'-phosphate</name>
        <dbReference type="ChEBI" id="CHEBI:597326"/>
    </cofactor>
</comment>
<reference evidence="5" key="1">
    <citation type="journal article" date="2021" name="PeerJ">
        <title>Extensive microbial diversity within the chicken gut microbiome revealed by metagenomics and culture.</title>
        <authorList>
            <person name="Gilroy R."/>
            <person name="Ravi A."/>
            <person name="Getino M."/>
            <person name="Pursley I."/>
            <person name="Horton D.L."/>
            <person name="Alikhan N.F."/>
            <person name="Baker D."/>
            <person name="Gharbi K."/>
            <person name="Hall N."/>
            <person name="Watson M."/>
            <person name="Adriaenssens E.M."/>
            <person name="Foster-Nyarko E."/>
            <person name="Jarju S."/>
            <person name="Secka A."/>
            <person name="Antonio M."/>
            <person name="Oren A."/>
            <person name="Chaudhuri R.R."/>
            <person name="La Ragione R."/>
            <person name="Hildebrand F."/>
            <person name="Pallen M.J."/>
        </authorList>
    </citation>
    <scope>NUCLEOTIDE SEQUENCE</scope>
    <source>
        <strain evidence="5">CHK33-5263</strain>
    </source>
</reference>
<evidence type="ECO:0000313" key="6">
    <source>
        <dbReference type="Proteomes" id="UP000824044"/>
    </source>
</evidence>
<evidence type="ECO:0000256" key="4">
    <source>
        <dbReference type="RuleBase" id="RU003560"/>
    </source>
</evidence>
<evidence type="ECO:0000256" key="2">
    <source>
        <dbReference type="ARBA" id="ARBA00008954"/>
    </source>
</evidence>
<dbReference type="FunFam" id="3.40.640.10:FF:000004">
    <property type="entry name" value="Acetylornithine aminotransferase"/>
    <property type="match status" value="1"/>
</dbReference>
<dbReference type="Pfam" id="PF00202">
    <property type="entry name" value="Aminotran_3"/>
    <property type="match status" value="1"/>
</dbReference>
<reference evidence="5" key="2">
    <citation type="submission" date="2021-04" db="EMBL/GenBank/DDBJ databases">
        <authorList>
            <person name="Gilroy R."/>
        </authorList>
    </citation>
    <scope>NUCLEOTIDE SEQUENCE</scope>
    <source>
        <strain evidence="5">CHK33-5263</strain>
    </source>
</reference>
<dbReference type="InterPro" id="IPR015422">
    <property type="entry name" value="PyrdxlP-dep_Trfase_small"/>
</dbReference>
<keyword evidence="5" id="KW-0808">Transferase</keyword>
<dbReference type="Gene3D" id="3.90.1150.10">
    <property type="entry name" value="Aspartate Aminotransferase, domain 1"/>
    <property type="match status" value="1"/>
</dbReference>
<protein>
    <submittedName>
        <fullName evidence="5">Aminotransferase class III-fold pyridoxal phosphate-dependent enzyme</fullName>
    </submittedName>
</protein>
<dbReference type="SUPFAM" id="SSF53383">
    <property type="entry name" value="PLP-dependent transferases"/>
    <property type="match status" value="1"/>
</dbReference>
<accession>A0A9D2DWI7</accession>
<dbReference type="GO" id="GO:0008483">
    <property type="term" value="F:transaminase activity"/>
    <property type="evidence" value="ECO:0007669"/>
    <property type="project" value="UniProtKB-KW"/>
</dbReference>
<dbReference type="NCBIfam" id="NF004718">
    <property type="entry name" value="PRK06062.1"/>
    <property type="match status" value="1"/>
</dbReference>
<dbReference type="InterPro" id="IPR005814">
    <property type="entry name" value="Aminotrans_3"/>
</dbReference>
<gene>
    <name evidence="5" type="ORF">H9812_03790</name>
</gene>
<evidence type="ECO:0000256" key="3">
    <source>
        <dbReference type="ARBA" id="ARBA00022898"/>
    </source>
</evidence>
<dbReference type="Gene3D" id="3.40.640.10">
    <property type="entry name" value="Type I PLP-dependent aspartate aminotransferase-like (Major domain)"/>
    <property type="match status" value="1"/>
</dbReference>
<dbReference type="CDD" id="cd00610">
    <property type="entry name" value="OAT_like"/>
    <property type="match status" value="1"/>
</dbReference>